<dbReference type="PANTHER" id="PTHR45766">
    <property type="entry name" value="DNA ANNEALING HELICASE AND ENDONUCLEASE ZRANB3 FAMILY MEMBER"/>
    <property type="match status" value="1"/>
</dbReference>
<name>G7GZ27_9ACTN</name>
<dbReference type="SMART" id="SM00487">
    <property type="entry name" value="DEXDc"/>
    <property type="match status" value="1"/>
</dbReference>
<evidence type="ECO:0000259" key="6">
    <source>
        <dbReference type="PROSITE" id="PS51192"/>
    </source>
</evidence>
<dbReference type="Pfam" id="PF00271">
    <property type="entry name" value="Helicase_C"/>
    <property type="match status" value="1"/>
</dbReference>
<evidence type="ECO:0000313" key="8">
    <source>
        <dbReference type="EMBL" id="GAB08852.1"/>
    </source>
</evidence>
<evidence type="ECO:0000256" key="3">
    <source>
        <dbReference type="ARBA" id="ARBA00022806"/>
    </source>
</evidence>
<protein>
    <submittedName>
        <fullName evidence="8">Putative helicase</fullName>
    </submittedName>
</protein>
<dbReference type="CDD" id="cd18011">
    <property type="entry name" value="DEXDc_RapA"/>
    <property type="match status" value="1"/>
</dbReference>
<evidence type="ECO:0000256" key="2">
    <source>
        <dbReference type="ARBA" id="ARBA00022801"/>
    </source>
</evidence>
<dbReference type="InterPro" id="IPR000330">
    <property type="entry name" value="SNF2_N"/>
</dbReference>
<dbReference type="Proteomes" id="UP000035088">
    <property type="component" value="Unassembled WGS sequence"/>
</dbReference>
<dbReference type="Gene3D" id="3.40.50.300">
    <property type="entry name" value="P-loop containing nucleotide triphosphate hydrolases"/>
    <property type="match status" value="1"/>
</dbReference>
<gene>
    <name evidence="8" type="ORF">GOARA_021_00890</name>
</gene>
<feature type="compositionally biased region" description="Basic and acidic residues" evidence="5">
    <location>
        <begin position="956"/>
        <end position="965"/>
    </location>
</feature>
<feature type="domain" description="Helicase ATP-binding" evidence="6">
    <location>
        <begin position="117"/>
        <end position="289"/>
    </location>
</feature>
<dbReference type="InterPro" id="IPR014001">
    <property type="entry name" value="Helicase_ATP-bd"/>
</dbReference>
<dbReference type="STRING" id="1073574.GOARA_021_00890"/>
<dbReference type="Pfam" id="PF13020">
    <property type="entry name" value="NOV_C"/>
    <property type="match status" value="1"/>
</dbReference>
<accession>G7GZ27</accession>
<sequence>MTLTFADITSGVRLTGRWPRPVTVVAVAPHGDAALAIVVRDEETGVAEEMLYESELDDLAIASEAESGWTFDADPARFKLATEALRIRMAGAHDPMVAVATSDISPLPHQIRAVYGELLPRTPLRFLLADDPGAGKTIMAGLYAKELMLRGDLARMLIVAPGGLVEQWQDELDTKFGIAATLLSRDMVDTSVDGDPFAGHPIMIARMDQLARNEDLLDALSRTDWDLVVVDEAHRMSANWWGGELRMTRRYELGQLLGTISRHLLLMTATPHAGNDDNFAAFLSLLDEDRFAGHQLPGAPTPDTSGLMRRMVKEELLTFEGRPLFPERIAETVPYDLSDGELELYEAVTHYVREEMNRAESQGDSPQRRTVGFALTVLQRRLASSTHAILRSLERRSHRLATMRADIQAGRNPFIDGPPPNPVDLDDADDYDAAEYEAAADEVVDAATAARTVAELDVEIALLDDLVAMASRVRDSGIDRKWSEVRDLLIDRQLLRGPDGAARKLIIFTEHRDTLDYLARQIRNVLGADEAVLTIHGGTPRRERVALREQFTNDPRRQVLVATDAAGEGLNLQAANLMINYDLPWNPNRLEQRFGRIHRIGQKQVCRLWNVVADQTREGQVYLRLLEKMEQQRKAYGGKLFDVLGESFTERPLRELLMDAIRYGDDPQRLEEIERVVDATVADGCRDLVESRALARETLGPLELEQLRREMDEAQARRLQPHYIERFFREAFGALGGRLAKREKGQWQISNVPLVLRDRPVRREHCGRPVVRAYERVAFEPAAAEGVRHRLDLLAPGHPLLDAVVDTTVERGFASLRSGAILVDPSDPGDQPRIIVAMTGEVVDGTGRVVSKRFSFVDLHPDGTASDAGPAPHLDLAPIDFSPYPVAARRAADRALASEWISGQLADAAMSWAAGVAQPEQLAQVRGRLLPEIDRTADAVRSRLHGQINHLHSEVARLREEDASGRRGRKRRHSPDTLAARAEDLELRLERRLAKLERQRALTAKRPELAAVMLVIPAGMLGGSVARYARDTTVSERRAVDLALASERGLGRSPEEMAHNNKGFDIRSTTPGTAEPTVFLEVKGRVEGADSVFVSYNEVLHALNTGPQHRLVLVSVSPDGPEHDEIRYLTDYFSEVHLGDADVAGVQLQWKKVWARGLPPH</sequence>
<evidence type="ECO:0000259" key="7">
    <source>
        <dbReference type="PROSITE" id="PS51194"/>
    </source>
</evidence>
<feature type="domain" description="Helicase C-terminal" evidence="7">
    <location>
        <begin position="489"/>
        <end position="659"/>
    </location>
</feature>
<dbReference type="GO" id="GO:0005524">
    <property type="term" value="F:ATP binding"/>
    <property type="evidence" value="ECO:0007669"/>
    <property type="project" value="UniProtKB-KW"/>
</dbReference>
<dbReference type="RefSeq" id="WP_007320929.1">
    <property type="nucleotide sequence ID" value="NZ_BAEE01000021.1"/>
</dbReference>
<dbReference type="AlphaFoldDB" id="G7GZ27"/>
<feature type="region of interest" description="Disordered" evidence="5">
    <location>
        <begin position="956"/>
        <end position="979"/>
    </location>
</feature>
<keyword evidence="4" id="KW-0067">ATP-binding</keyword>
<evidence type="ECO:0000256" key="5">
    <source>
        <dbReference type="SAM" id="MobiDB-lite"/>
    </source>
</evidence>
<keyword evidence="2" id="KW-0378">Hydrolase</keyword>
<dbReference type="InterPro" id="IPR049730">
    <property type="entry name" value="SNF2/RAD54-like_C"/>
</dbReference>
<dbReference type="SMART" id="SM00490">
    <property type="entry name" value="HELICc"/>
    <property type="match status" value="1"/>
</dbReference>
<dbReference type="InterPro" id="IPR027417">
    <property type="entry name" value="P-loop_NTPase"/>
</dbReference>
<dbReference type="InterPro" id="IPR057342">
    <property type="entry name" value="DEXDc_RapA"/>
</dbReference>
<keyword evidence="1" id="KW-0547">Nucleotide-binding</keyword>
<dbReference type="InterPro" id="IPR024975">
    <property type="entry name" value="NOV_C"/>
</dbReference>
<dbReference type="SUPFAM" id="SSF52540">
    <property type="entry name" value="P-loop containing nucleoside triphosphate hydrolases"/>
    <property type="match status" value="2"/>
</dbReference>
<proteinExistence type="predicted"/>
<dbReference type="GO" id="GO:0004386">
    <property type="term" value="F:helicase activity"/>
    <property type="evidence" value="ECO:0007669"/>
    <property type="project" value="UniProtKB-KW"/>
</dbReference>
<dbReference type="InterPro" id="IPR038718">
    <property type="entry name" value="SNF2-like_sf"/>
</dbReference>
<reference evidence="8 9" key="1">
    <citation type="submission" date="2011-11" db="EMBL/GenBank/DDBJ databases">
        <title>Whole genome shotgun sequence of Gordonia araii NBRC 100433.</title>
        <authorList>
            <person name="Yoshida Y."/>
            <person name="Hosoyama A."/>
            <person name="Tsuchikane K."/>
            <person name="Katsumata H."/>
            <person name="Yamazaki S."/>
            <person name="Fujita N."/>
        </authorList>
    </citation>
    <scope>NUCLEOTIDE SEQUENCE [LARGE SCALE GENOMIC DNA]</scope>
    <source>
        <strain evidence="8 9">NBRC 100433</strain>
    </source>
</reference>
<dbReference type="Gene3D" id="3.40.50.10810">
    <property type="entry name" value="Tandem AAA-ATPase domain"/>
    <property type="match status" value="1"/>
</dbReference>
<evidence type="ECO:0000313" key="9">
    <source>
        <dbReference type="Proteomes" id="UP000035088"/>
    </source>
</evidence>
<dbReference type="InterPro" id="IPR001650">
    <property type="entry name" value="Helicase_C-like"/>
</dbReference>
<evidence type="ECO:0000256" key="4">
    <source>
        <dbReference type="ARBA" id="ARBA00022840"/>
    </source>
</evidence>
<dbReference type="OrthoDB" id="9814088at2"/>
<keyword evidence="3 8" id="KW-0347">Helicase</keyword>
<keyword evidence="9" id="KW-1185">Reference proteome</keyword>
<comment type="caution">
    <text evidence="8">The sequence shown here is derived from an EMBL/GenBank/DDBJ whole genome shotgun (WGS) entry which is preliminary data.</text>
</comment>
<dbReference type="PROSITE" id="PS51192">
    <property type="entry name" value="HELICASE_ATP_BIND_1"/>
    <property type="match status" value="1"/>
</dbReference>
<dbReference type="GO" id="GO:0016787">
    <property type="term" value="F:hydrolase activity"/>
    <property type="evidence" value="ECO:0007669"/>
    <property type="project" value="UniProtKB-KW"/>
</dbReference>
<organism evidence="8 9">
    <name type="scientific">Gordonia araii NBRC 100433</name>
    <dbReference type="NCBI Taxonomy" id="1073574"/>
    <lineage>
        <taxon>Bacteria</taxon>
        <taxon>Bacillati</taxon>
        <taxon>Actinomycetota</taxon>
        <taxon>Actinomycetes</taxon>
        <taxon>Mycobacteriales</taxon>
        <taxon>Gordoniaceae</taxon>
        <taxon>Gordonia</taxon>
    </lineage>
</organism>
<dbReference type="PROSITE" id="PS51194">
    <property type="entry name" value="HELICASE_CTER"/>
    <property type="match status" value="1"/>
</dbReference>
<dbReference type="EMBL" id="BAEE01000021">
    <property type="protein sequence ID" value="GAB08852.1"/>
    <property type="molecule type" value="Genomic_DNA"/>
</dbReference>
<dbReference type="CDD" id="cd18793">
    <property type="entry name" value="SF2_C_SNF"/>
    <property type="match status" value="1"/>
</dbReference>
<dbReference type="Pfam" id="PF00176">
    <property type="entry name" value="SNF2-rel_dom"/>
    <property type="match status" value="1"/>
</dbReference>
<dbReference type="PANTHER" id="PTHR45766:SF6">
    <property type="entry name" value="SWI_SNF-RELATED MATRIX-ASSOCIATED ACTIN-DEPENDENT REGULATOR OF CHROMATIN SUBFAMILY A-LIKE PROTEIN 1"/>
    <property type="match status" value="1"/>
</dbReference>
<evidence type="ECO:0000256" key="1">
    <source>
        <dbReference type="ARBA" id="ARBA00022741"/>
    </source>
</evidence>